<evidence type="ECO:0000313" key="1">
    <source>
        <dbReference type="EMBL" id="KAI8543763.1"/>
    </source>
</evidence>
<dbReference type="Proteomes" id="UP001062846">
    <property type="component" value="Chromosome 8"/>
</dbReference>
<keyword evidence="2" id="KW-1185">Reference proteome</keyword>
<reference evidence="1" key="1">
    <citation type="submission" date="2022-02" db="EMBL/GenBank/DDBJ databases">
        <title>Plant Genome Project.</title>
        <authorList>
            <person name="Zhang R.-G."/>
        </authorList>
    </citation>
    <scope>NUCLEOTIDE SEQUENCE</scope>
    <source>
        <strain evidence="1">AT1</strain>
    </source>
</reference>
<name>A0ACC0MTX2_RHOML</name>
<gene>
    <name evidence="1" type="ORF">RHMOL_Rhmol08G0243400</name>
</gene>
<protein>
    <submittedName>
        <fullName evidence="1">Uncharacterized protein</fullName>
    </submittedName>
</protein>
<comment type="caution">
    <text evidence="1">The sequence shown here is derived from an EMBL/GenBank/DDBJ whole genome shotgun (WGS) entry which is preliminary data.</text>
</comment>
<organism evidence="1 2">
    <name type="scientific">Rhododendron molle</name>
    <name type="common">Chinese azalea</name>
    <name type="synonym">Azalea mollis</name>
    <dbReference type="NCBI Taxonomy" id="49168"/>
    <lineage>
        <taxon>Eukaryota</taxon>
        <taxon>Viridiplantae</taxon>
        <taxon>Streptophyta</taxon>
        <taxon>Embryophyta</taxon>
        <taxon>Tracheophyta</taxon>
        <taxon>Spermatophyta</taxon>
        <taxon>Magnoliopsida</taxon>
        <taxon>eudicotyledons</taxon>
        <taxon>Gunneridae</taxon>
        <taxon>Pentapetalae</taxon>
        <taxon>asterids</taxon>
        <taxon>Ericales</taxon>
        <taxon>Ericaceae</taxon>
        <taxon>Ericoideae</taxon>
        <taxon>Rhodoreae</taxon>
        <taxon>Rhododendron</taxon>
    </lineage>
</organism>
<dbReference type="EMBL" id="CM046395">
    <property type="protein sequence ID" value="KAI8543763.1"/>
    <property type="molecule type" value="Genomic_DNA"/>
</dbReference>
<accession>A0ACC0MTX2</accession>
<proteinExistence type="predicted"/>
<sequence length="102" mass="11212">MDDIQVFPASLSSVGSPQLLVVLRKGRGLDARQGQSLKMKNGFGSILHHSSHSMLPDSHGFVEDKNSDSLQKSSRKKMESQFNHLTEGKLVQISDGSDNFVE</sequence>
<evidence type="ECO:0000313" key="2">
    <source>
        <dbReference type="Proteomes" id="UP001062846"/>
    </source>
</evidence>